<evidence type="ECO:0000256" key="1">
    <source>
        <dbReference type="SAM" id="MobiDB-lite"/>
    </source>
</evidence>
<protein>
    <submittedName>
        <fullName evidence="2">Uncharacterized protein</fullName>
    </submittedName>
</protein>
<sequence length="82" mass="9159">MPTYPSSPEVPSTYLTSQAPVPKGTKTRYALYGDPFEAQKKRPKNPENMHMRIASGDTEKRRAESQDSIQEVMAAVYAKIKG</sequence>
<dbReference type="EMBL" id="JAQQWM010000009">
    <property type="protein sequence ID" value="KAK8045812.1"/>
    <property type="molecule type" value="Genomic_DNA"/>
</dbReference>
<organism evidence="2 3">
    <name type="scientific">Apiospora saccharicola</name>
    <dbReference type="NCBI Taxonomy" id="335842"/>
    <lineage>
        <taxon>Eukaryota</taxon>
        <taxon>Fungi</taxon>
        <taxon>Dikarya</taxon>
        <taxon>Ascomycota</taxon>
        <taxon>Pezizomycotina</taxon>
        <taxon>Sordariomycetes</taxon>
        <taxon>Xylariomycetidae</taxon>
        <taxon>Amphisphaeriales</taxon>
        <taxon>Apiosporaceae</taxon>
        <taxon>Apiospora</taxon>
    </lineage>
</organism>
<accession>A0ABR1TGS9</accession>
<name>A0ABR1TGS9_9PEZI</name>
<reference evidence="2 3" key="1">
    <citation type="submission" date="2023-01" db="EMBL/GenBank/DDBJ databases">
        <title>Analysis of 21 Apiospora genomes using comparative genomics revels a genus with tremendous synthesis potential of carbohydrate active enzymes and secondary metabolites.</title>
        <authorList>
            <person name="Sorensen T."/>
        </authorList>
    </citation>
    <scope>NUCLEOTIDE SEQUENCE [LARGE SCALE GENOMIC DNA]</scope>
    <source>
        <strain evidence="2 3">CBS 83171</strain>
    </source>
</reference>
<feature type="region of interest" description="Disordered" evidence="1">
    <location>
        <begin position="1"/>
        <end position="67"/>
    </location>
</feature>
<proteinExistence type="predicted"/>
<gene>
    <name evidence="2" type="ORF">PG996_013876</name>
</gene>
<feature type="compositionally biased region" description="Polar residues" evidence="1">
    <location>
        <begin position="1"/>
        <end position="19"/>
    </location>
</feature>
<evidence type="ECO:0000313" key="3">
    <source>
        <dbReference type="Proteomes" id="UP001446871"/>
    </source>
</evidence>
<evidence type="ECO:0000313" key="2">
    <source>
        <dbReference type="EMBL" id="KAK8045812.1"/>
    </source>
</evidence>
<feature type="compositionally biased region" description="Basic and acidic residues" evidence="1">
    <location>
        <begin position="37"/>
        <end position="50"/>
    </location>
</feature>
<comment type="caution">
    <text evidence="2">The sequence shown here is derived from an EMBL/GenBank/DDBJ whole genome shotgun (WGS) entry which is preliminary data.</text>
</comment>
<keyword evidence="3" id="KW-1185">Reference proteome</keyword>
<dbReference type="Proteomes" id="UP001446871">
    <property type="component" value="Unassembled WGS sequence"/>
</dbReference>